<name>D2VFL4_NAEGR</name>
<dbReference type="OMA" id="CECILEL"/>
<dbReference type="RefSeq" id="XP_002677234.1">
    <property type="nucleotide sequence ID" value="XM_002677188.1"/>
</dbReference>
<dbReference type="OrthoDB" id="8251209at2759"/>
<dbReference type="EMBL" id="GG738868">
    <property type="protein sequence ID" value="EFC44490.1"/>
    <property type="molecule type" value="Genomic_DNA"/>
</dbReference>
<dbReference type="AlphaFoldDB" id="D2VFL4"/>
<keyword evidence="3" id="KW-1185">Reference proteome</keyword>
<evidence type="ECO:0000313" key="3">
    <source>
        <dbReference type="Proteomes" id="UP000006671"/>
    </source>
</evidence>
<dbReference type="KEGG" id="ngr:NAEGRDRAFT_79780"/>
<protein>
    <recommendedName>
        <fullName evidence="1">Protein Lines C-terminal domain-containing protein</fullName>
    </recommendedName>
</protein>
<evidence type="ECO:0000313" key="2">
    <source>
        <dbReference type="EMBL" id="EFC44490.1"/>
    </source>
</evidence>
<dbReference type="Pfam" id="PF14695">
    <property type="entry name" value="LINES_C"/>
    <property type="match status" value="1"/>
</dbReference>
<evidence type="ECO:0000259" key="1">
    <source>
        <dbReference type="Pfam" id="PF14695"/>
    </source>
</evidence>
<sequence length="534" mass="62984">MKNDPSNNTMMHQLCNNNTIASLGDENPSKKKKANCKDEYCHIVEYFNQLYLFVQDLESWEEGKSIFDYRKIISKISQQLDNSKENTIEIIQYNSLTPCLLDNISSSLMPILFLTEKSGRDLFHDPLICYFSQKIIFKLWILDVKKSNDFLNLLCEIVRIVKLRNEECIMLIRNIVKHLRKSQQEFDSEILFRLIIRITDQLVETYKNNNLSDSFSLLFATNDMIYNYIKLVENLDLSELIASRILSYCIAMLECNGTRMDVNSKKLFSIMRKVIEISSHDFVNQLTNAIGHYPSLFNSNECIETDFCSERVESSVQREFLLLVIKMVEKCNYNNLSSESIWHQLDLKSIFETSEEMFYSTIQRICSMHDVSLLKVFLSLFHIHSNWLKFYQLQEESKNCPTTTDDKLLAERINQFMNNLLNPLSIIYHLLSILNFNIQVLMDYLISDETCECILELIFKTCRWYQYYVSNQEKDERTGHEQIEDSQQQTMMTSVVSVMNNLHLEIYQLYSKGIFPYDASTLLKRLLIFDRKQR</sequence>
<gene>
    <name evidence="2" type="ORF">NAEGRDRAFT_79780</name>
</gene>
<dbReference type="GeneID" id="8848431"/>
<feature type="domain" description="Protein Lines C-terminal" evidence="1">
    <location>
        <begin position="495"/>
        <end position="530"/>
    </location>
</feature>
<organism evidence="3">
    <name type="scientific">Naegleria gruberi</name>
    <name type="common">Amoeba</name>
    <dbReference type="NCBI Taxonomy" id="5762"/>
    <lineage>
        <taxon>Eukaryota</taxon>
        <taxon>Discoba</taxon>
        <taxon>Heterolobosea</taxon>
        <taxon>Tetramitia</taxon>
        <taxon>Eutetramitia</taxon>
        <taxon>Vahlkampfiidae</taxon>
        <taxon>Naegleria</taxon>
    </lineage>
</organism>
<proteinExistence type="predicted"/>
<reference evidence="2 3" key="1">
    <citation type="journal article" date="2010" name="Cell">
        <title>The genome of Naegleria gruberi illuminates early eukaryotic versatility.</title>
        <authorList>
            <person name="Fritz-Laylin L.K."/>
            <person name="Prochnik S.E."/>
            <person name="Ginger M.L."/>
            <person name="Dacks J.B."/>
            <person name="Carpenter M.L."/>
            <person name="Field M.C."/>
            <person name="Kuo A."/>
            <person name="Paredez A."/>
            <person name="Chapman J."/>
            <person name="Pham J."/>
            <person name="Shu S."/>
            <person name="Neupane R."/>
            <person name="Cipriano M."/>
            <person name="Mancuso J."/>
            <person name="Tu H."/>
            <person name="Salamov A."/>
            <person name="Lindquist E."/>
            <person name="Shapiro H."/>
            <person name="Lucas S."/>
            <person name="Grigoriev I.V."/>
            <person name="Cande W.Z."/>
            <person name="Fulton C."/>
            <person name="Rokhsar D.S."/>
            <person name="Dawson S.C."/>
        </authorList>
    </citation>
    <scope>NUCLEOTIDE SEQUENCE [LARGE SCALE GENOMIC DNA]</scope>
    <source>
        <strain evidence="2 3">NEG-M</strain>
    </source>
</reference>
<dbReference type="VEuPathDB" id="AmoebaDB:NAEGRDRAFT_79780"/>
<accession>D2VFL4</accession>
<dbReference type="InParanoid" id="D2VFL4"/>
<dbReference type="InterPro" id="IPR029415">
    <property type="entry name" value="Lines_C"/>
</dbReference>
<dbReference type="Proteomes" id="UP000006671">
    <property type="component" value="Unassembled WGS sequence"/>
</dbReference>